<evidence type="ECO:0000313" key="1">
    <source>
        <dbReference type="EnsemblMetazoa" id="ENSAATROPP015587"/>
    </source>
</evidence>
<organism evidence="1 2">
    <name type="scientific">Anopheles atroparvus</name>
    <name type="common">European mosquito</name>
    <dbReference type="NCBI Taxonomy" id="41427"/>
    <lineage>
        <taxon>Eukaryota</taxon>
        <taxon>Metazoa</taxon>
        <taxon>Ecdysozoa</taxon>
        <taxon>Arthropoda</taxon>
        <taxon>Hexapoda</taxon>
        <taxon>Insecta</taxon>
        <taxon>Pterygota</taxon>
        <taxon>Neoptera</taxon>
        <taxon>Endopterygota</taxon>
        <taxon>Diptera</taxon>
        <taxon>Nematocera</taxon>
        <taxon>Culicoidea</taxon>
        <taxon>Culicidae</taxon>
        <taxon>Anophelinae</taxon>
        <taxon>Anopheles</taxon>
    </lineage>
</organism>
<protein>
    <submittedName>
        <fullName evidence="1">Uncharacterized protein</fullName>
    </submittedName>
</protein>
<accession>A0AAG5DW53</accession>
<evidence type="ECO:0000313" key="2">
    <source>
        <dbReference type="Proteomes" id="UP000075880"/>
    </source>
</evidence>
<keyword evidence="2" id="KW-1185">Reference proteome</keyword>
<dbReference type="EnsemblMetazoa" id="ENSAATROPT017632">
    <property type="protein sequence ID" value="ENSAATROPP015587"/>
    <property type="gene ID" value="ENSAATROPG014404"/>
</dbReference>
<sequence length="105" mass="11492">MANDFQVAKLLSHNLHLNFLSSFDRETPSRICGLVSCCCSLDCSWKMPSISTISISKLFCPMCSSASCRSPMLSSTISYPSCWVNVPLSPLVGLMDSPTLMYSVI</sequence>
<proteinExistence type="predicted"/>
<reference evidence="1" key="1">
    <citation type="submission" date="2024-04" db="UniProtKB">
        <authorList>
            <consortium name="EnsemblMetazoa"/>
        </authorList>
    </citation>
    <scope>IDENTIFICATION</scope>
    <source>
        <strain evidence="1">EBRO</strain>
    </source>
</reference>
<name>A0AAG5DW53_ANOAO</name>
<dbReference type="Proteomes" id="UP000075880">
    <property type="component" value="Unassembled WGS sequence"/>
</dbReference>
<dbReference type="AlphaFoldDB" id="A0AAG5DW53"/>